<sequence length="54" mass="5581">MAGINLDKSVIKKQTNNPNNGEFDPGSGLTLAACLTHASQGERSLRGAIKLADG</sequence>
<evidence type="ECO:0000313" key="2">
    <source>
        <dbReference type="EMBL" id="SVC66512.1"/>
    </source>
</evidence>
<proteinExistence type="predicted"/>
<dbReference type="EMBL" id="UINC01103827">
    <property type="protein sequence ID" value="SVC66512.1"/>
    <property type="molecule type" value="Genomic_DNA"/>
</dbReference>
<reference evidence="2" key="1">
    <citation type="submission" date="2018-05" db="EMBL/GenBank/DDBJ databases">
        <authorList>
            <person name="Lanie J.A."/>
            <person name="Ng W.-L."/>
            <person name="Kazmierczak K.M."/>
            <person name="Andrzejewski T.M."/>
            <person name="Davidsen T.M."/>
            <person name="Wayne K.J."/>
            <person name="Tettelin H."/>
            <person name="Glass J.I."/>
            <person name="Rusch D."/>
            <person name="Podicherti R."/>
            <person name="Tsui H.-C.T."/>
            <person name="Winkler M.E."/>
        </authorList>
    </citation>
    <scope>NUCLEOTIDE SEQUENCE</scope>
</reference>
<organism evidence="2">
    <name type="scientific">marine metagenome</name>
    <dbReference type="NCBI Taxonomy" id="408172"/>
    <lineage>
        <taxon>unclassified sequences</taxon>
        <taxon>metagenomes</taxon>
        <taxon>ecological metagenomes</taxon>
    </lineage>
</organism>
<dbReference type="AlphaFoldDB" id="A0A382P3L1"/>
<name>A0A382P3L1_9ZZZZ</name>
<accession>A0A382P3L1</accession>
<gene>
    <name evidence="2" type="ORF">METZ01_LOCUS319366</name>
</gene>
<evidence type="ECO:0000256" key="1">
    <source>
        <dbReference type="SAM" id="MobiDB-lite"/>
    </source>
</evidence>
<feature type="region of interest" description="Disordered" evidence="1">
    <location>
        <begin position="1"/>
        <end position="24"/>
    </location>
</feature>
<protein>
    <submittedName>
        <fullName evidence="2">Uncharacterized protein</fullName>
    </submittedName>
</protein>